<dbReference type="EMBL" id="JAFVMH010000011">
    <property type="protein sequence ID" value="MBO1326510.1"/>
    <property type="molecule type" value="Genomic_DNA"/>
</dbReference>
<gene>
    <name evidence="2" type="ORF">J2D77_15280</name>
</gene>
<organism evidence="2 3">
    <name type="scientific">Acetobacter garciniae</name>
    <dbReference type="NCBI Taxonomy" id="2817435"/>
    <lineage>
        <taxon>Bacteria</taxon>
        <taxon>Pseudomonadati</taxon>
        <taxon>Pseudomonadota</taxon>
        <taxon>Alphaproteobacteria</taxon>
        <taxon>Acetobacterales</taxon>
        <taxon>Acetobacteraceae</taxon>
        <taxon>Acetobacter</taxon>
    </lineage>
</organism>
<evidence type="ECO:0000313" key="3">
    <source>
        <dbReference type="Proteomes" id="UP000664073"/>
    </source>
</evidence>
<dbReference type="PANTHER" id="PTHR10098">
    <property type="entry name" value="RAPSYN-RELATED"/>
    <property type="match status" value="1"/>
</dbReference>
<evidence type="ECO:0000259" key="1">
    <source>
        <dbReference type="Pfam" id="PF12770"/>
    </source>
</evidence>
<dbReference type="InterPro" id="IPR011990">
    <property type="entry name" value="TPR-like_helical_dom_sf"/>
</dbReference>
<dbReference type="InterPro" id="IPR024983">
    <property type="entry name" value="CHAT_dom"/>
</dbReference>
<protein>
    <submittedName>
        <fullName evidence="2">CHAT domain-containing protein</fullName>
    </submittedName>
</protein>
<accession>A0A939HLA2</accession>
<evidence type="ECO:0000313" key="2">
    <source>
        <dbReference type="EMBL" id="MBO1326510.1"/>
    </source>
</evidence>
<dbReference type="Pfam" id="PF12770">
    <property type="entry name" value="CHAT"/>
    <property type="match status" value="1"/>
</dbReference>
<proteinExistence type="predicted"/>
<feature type="domain" description="CHAT" evidence="1">
    <location>
        <begin position="721"/>
        <end position="1035"/>
    </location>
</feature>
<dbReference type="SUPFAM" id="SSF48452">
    <property type="entry name" value="TPR-like"/>
    <property type="match status" value="1"/>
</dbReference>
<sequence>MQRFPSHPATTACWPYPGAASKRLACQLIQLVLCVLLGLVVSGCTRLPPSAYDTASMEDVDVHMLPVGQDSAGASCTVQARGALRDLYCGDWDQPSGHIQVQPLRKDETSSPEDALLNALATTSRWRAELDTTYACDTPRSVRLQGDRGMRLITCRQRQAGWPYVGVVQVHGGKAYFGAGVQSALPAMLRAIDIVDGRSTARDAPTAPDGAMNSRLAGLLAAHAFSTGDIREYARLMAVGAHANQAEDFPAAIVAYRAALALQQKQLGADSPGTIGAILALALNLSNEGAYAEAQAQFTAAERLMPHSDDPTAPATLLYDQALDQLNQGAPRAAIPRLRDALARYESLLPPGLLDTTAGDALSPFAQTDGATLLGAQLSLSDPLTQTATLGAIEVWRHLALALYQTGDTQGSDAAIARADMIAERSDASSSTMAARLHRTWAALATARNRHSFAARELDKALHSFDAGMPDSRPTAETILLHAAALFASGRQAEALNGCRRGMALLRALRRGGSARLIGPCLDIYAAAAEHDPAGRDALRTEMFEAAEWIQGSVTARQIALAAARLASSSGDPKLAGAIRAQQDAQQTLETLYQRRDQLAELARQGDHNADLAKVDKDIATTTATLQQAAMAEQALVPNYGQLVQQAVPASSVLERLRPDEAFFGVTSTPSHTWLFLLHAGHVTVAQSGLTESDMAGLVRKVRDSITPGQDGLPPFAMDQAAAIYDATLGKVAHAMGDVRELVVAPSGALLALPFALLPTGPANAADLAHAPWLVRKVSLASVPTAGNFVALRKAAGTSAARRPWFGLGDFRPASLSQASATFSGAGCRASAQAFAGLPTLPYARLELQAAAAIFGAGPQDQLLAGRYTAPNVRQAALTDYRIVHFATHALLPTDLPCLTEPVIVASTPPTAPDLKDALLDADIVSTLHLDADLALLSACNTQGGAQGGEALSALARSFFYAGARAVMVTQWSVSDQASAYLVASSLSHIHDDRSGGVAASLRAAQLAMLKDAAADTASPLSNPFFWAAFVVIGDGGKAPPSEITPMSL</sequence>
<dbReference type="RefSeq" id="WP_207847258.1">
    <property type="nucleotide sequence ID" value="NZ_JAFVMH010000011.1"/>
</dbReference>
<reference evidence="2" key="1">
    <citation type="submission" date="2021-03" db="EMBL/GenBank/DDBJ databases">
        <title>The complete genome sequence of Acetobacter sp. TBRC 12339.</title>
        <authorList>
            <person name="Charoenyingcharoen P."/>
            <person name="Yukphan P."/>
        </authorList>
    </citation>
    <scope>NUCLEOTIDE SEQUENCE</scope>
    <source>
        <strain evidence="2">TBRC 12339</strain>
    </source>
</reference>
<keyword evidence="3" id="KW-1185">Reference proteome</keyword>
<name>A0A939HLA2_9PROT</name>
<dbReference type="Proteomes" id="UP000664073">
    <property type="component" value="Unassembled WGS sequence"/>
</dbReference>
<dbReference type="Gene3D" id="1.25.40.10">
    <property type="entry name" value="Tetratricopeptide repeat domain"/>
    <property type="match status" value="1"/>
</dbReference>
<dbReference type="AlphaFoldDB" id="A0A939HLA2"/>
<comment type="caution">
    <text evidence="2">The sequence shown here is derived from an EMBL/GenBank/DDBJ whole genome shotgun (WGS) entry which is preliminary data.</text>
</comment>